<dbReference type="GO" id="GO:0032259">
    <property type="term" value="P:methylation"/>
    <property type="evidence" value="ECO:0007669"/>
    <property type="project" value="UniProtKB-KW"/>
</dbReference>
<dbReference type="Proteomes" id="UP001635816">
    <property type="component" value="Unassembled WGS sequence"/>
</dbReference>
<dbReference type="InterPro" id="IPR029063">
    <property type="entry name" value="SAM-dependent_MTases_sf"/>
</dbReference>
<sequence>MPQQSDRWLSPLRYPGGKARMASALAEIFQSQFGLLDVEVWAEPFAGGAGAGLHLLDHGVVDEFWLTERNPALAALWRTVTGNSAELAAVVRASQPDMGTWHAARELVAARESGADVDDIDLAFAALVINRCSRSGMVNSRVGPIGGKSQTGRWHLRSRWNPEGLSDRIARIGRLGSRIRVREGDGIVWIAELNGTVGIEDELLLFVDPPYLVAGNELYSSGMSIDDHERLAGALTGCRARWLLTYDEDPRILELYPDRRVLAYEIRYSAQHRRVAEEYAVLADNLAVRDDQRLLETGTSRWVQHGPPDVPDPVQCVTARAMRAIGDGVCA</sequence>
<accession>A0ABW9LKZ0</accession>
<dbReference type="PANTHER" id="PTHR30481">
    <property type="entry name" value="DNA ADENINE METHYLASE"/>
    <property type="match status" value="1"/>
</dbReference>
<keyword evidence="1 4" id="KW-0489">Methyltransferase</keyword>
<reference evidence="4 5" key="1">
    <citation type="submission" date="2024-12" db="EMBL/GenBank/DDBJ databases">
        <title>The coexistence of Mycolicibacterium septicum and Mycolicibacterium nivoides in clinical samples.</title>
        <authorList>
            <person name="Wang C."/>
            <person name="Feng Y."/>
            <person name="Zong Z."/>
        </authorList>
    </citation>
    <scope>NUCLEOTIDE SEQUENCE [LARGE SCALE GENOMIC DNA]</scope>
    <source>
        <strain evidence="4 5">120309</strain>
    </source>
</reference>
<proteinExistence type="predicted"/>
<keyword evidence="5" id="KW-1185">Reference proteome</keyword>
<dbReference type="Pfam" id="PF02086">
    <property type="entry name" value="MethyltransfD12"/>
    <property type="match status" value="1"/>
</dbReference>
<dbReference type="SUPFAM" id="SSF53335">
    <property type="entry name" value="S-adenosyl-L-methionine-dependent methyltransferases"/>
    <property type="match status" value="1"/>
</dbReference>
<dbReference type="PRINTS" id="PR00505">
    <property type="entry name" value="D12N6MTFRASE"/>
</dbReference>
<evidence type="ECO:0000313" key="5">
    <source>
        <dbReference type="Proteomes" id="UP001635816"/>
    </source>
</evidence>
<name>A0ABW9LKZ0_9MYCO</name>
<gene>
    <name evidence="4" type="ORF">ACK4CT_32225</name>
</gene>
<comment type="caution">
    <text evidence="4">The sequence shown here is derived from an EMBL/GenBank/DDBJ whole genome shotgun (WGS) entry which is preliminary data.</text>
</comment>
<dbReference type="Gene3D" id="3.40.50.150">
    <property type="entry name" value="Vaccinia Virus protein VP39"/>
    <property type="match status" value="2"/>
</dbReference>
<evidence type="ECO:0000256" key="2">
    <source>
        <dbReference type="ARBA" id="ARBA00022679"/>
    </source>
</evidence>
<protein>
    <submittedName>
        <fullName evidence="4">DNA adenine methylase</fullName>
    </submittedName>
</protein>
<keyword evidence="3" id="KW-0949">S-adenosyl-L-methionine</keyword>
<dbReference type="EMBL" id="JBKBDD010000018">
    <property type="protein sequence ID" value="MFN6547869.1"/>
    <property type="molecule type" value="Genomic_DNA"/>
</dbReference>
<dbReference type="InterPro" id="IPR012327">
    <property type="entry name" value="MeTrfase_D12"/>
</dbReference>
<evidence type="ECO:0000256" key="3">
    <source>
        <dbReference type="ARBA" id="ARBA00022691"/>
    </source>
</evidence>
<organism evidence="4 5">
    <name type="scientific">Mycolicibacterium nivoides</name>
    <dbReference type="NCBI Taxonomy" id="2487344"/>
    <lineage>
        <taxon>Bacteria</taxon>
        <taxon>Bacillati</taxon>
        <taxon>Actinomycetota</taxon>
        <taxon>Actinomycetes</taxon>
        <taxon>Mycobacteriales</taxon>
        <taxon>Mycobacteriaceae</taxon>
        <taxon>Mycolicibacterium</taxon>
    </lineage>
</organism>
<dbReference type="RefSeq" id="WP_409545458.1">
    <property type="nucleotide sequence ID" value="NZ_JBKBDD010000018.1"/>
</dbReference>
<dbReference type="GO" id="GO:0008168">
    <property type="term" value="F:methyltransferase activity"/>
    <property type="evidence" value="ECO:0007669"/>
    <property type="project" value="UniProtKB-KW"/>
</dbReference>
<dbReference type="PANTHER" id="PTHR30481:SF2">
    <property type="entry name" value="SITE-SPECIFIC DNA-METHYLTRANSFERASE (ADENINE-SPECIFIC)"/>
    <property type="match status" value="1"/>
</dbReference>
<keyword evidence="2" id="KW-0808">Transferase</keyword>
<evidence type="ECO:0000256" key="1">
    <source>
        <dbReference type="ARBA" id="ARBA00022603"/>
    </source>
</evidence>
<evidence type="ECO:0000313" key="4">
    <source>
        <dbReference type="EMBL" id="MFN6547869.1"/>
    </source>
</evidence>